<dbReference type="InterPro" id="IPR019853">
    <property type="entry name" value="GldB-like"/>
</dbReference>
<dbReference type="RefSeq" id="WP_349241784.1">
    <property type="nucleotide sequence ID" value="NZ_JAVTTO010000003.1"/>
</dbReference>
<gene>
    <name evidence="1" type="primary">gldB</name>
    <name evidence="1" type="ORF">RQM59_09045</name>
</gene>
<dbReference type="Proteomes" id="UP001257277">
    <property type="component" value="Unassembled WGS sequence"/>
</dbReference>
<dbReference type="Pfam" id="PF25594">
    <property type="entry name" value="GldB_lipo"/>
    <property type="match status" value="1"/>
</dbReference>
<comment type="caution">
    <text evidence="1">The sequence shown here is derived from an EMBL/GenBank/DDBJ whole genome shotgun (WGS) entry which is preliminary data.</text>
</comment>
<proteinExistence type="predicted"/>
<dbReference type="NCBIfam" id="TIGR03514">
    <property type="entry name" value="GldB_lipo"/>
    <property type="match status" value="1"/>
</dbReference>
<accession>A0ABU3LH53</accession>
<name>A0ABU3LH53_9FLAO</name>
<reference evidence="1 2" key="1">
    <citation type="submission" date="2023-09" db="EMBL/GenBank/DDBJ databases">
        <title>Novel taxa isolated from Blanes Bay.</title>
        <authorList>
            <person name="Rey-Velasco X."/>
            <person name="Lucena T."/>
        </authorList>
    </citation>
    <scope>NUCLEOTIDE SEQUENCE [LARGE SCALE GENOMIC DNA]</scope>
    <source>
        <strain evidence="1 2">S356</strain>
    </source>
</reference>
<sequence>MAIFFMITLLFSCKNETVSVVDVSHINVEIGVQRFEVDFYNTTKKTLSDTKEKYPMFFPANTSDSLWLKKISDRDERELYQETLKKYVSLESLEEQLTSLFKHIKYYNKSFVVPKITTVISNIDYDYRIIYNKASLIISLDCYLGSEHPFYGDYPRYIRENNTEDHIVVDVAEKIVSRQLSPHANDRSFLGKMIEEGKKMYVLDRYLPTVSDREKIGYPRDKYEWAADNEEQVWKYFLGKNLLYSTDTKLNKQFLDNAPFSKFYLSQDNLSPGRIGVFMGWQIVRSFMKNNDVTLQELLQIKPQDLFLRSKYKPNR</sequence>
<evidence type="ECO:0000313" key="1">
    <source>
        <dbReference type="EMBL" id="MDT7832524.1"/>
    </source>
</evidence>
<keyword evidence="1" id="KW-0449">Lipoprotein</keyword>
<keyword evidence="2" id="KW-1185">Reference proteome</keyword>
<dbReference type="EMBL" id="JAVTTO010000003">
    <property type="protein sequence ID" value="MDT7832524.1"/>
    <property type="molecule type" value="Genomic_DNA"/>
</dbReference>
<evidence type="ECO:0000313" key="2">
    <source>
        <dbReference type="Proteomes" id="UP001257277"/>
    </source>
</evidence>
<organism evidence="1 2">
    <name type="scientific">Asprobacillus argus</name>
    <dbReference type="NCBI Taxonomy" id="3076534"/>
    <lineage>
        <taxon>Bacteria</taxon>
        <taxon>Pseudomonadati</taxon>
        <taxon>Bacteroidota</taxon>
        <taxon>Flavobacteriia</taxon>
        <taxon>Flavobacteriales</taxon>
        <taxon>Flavobacteriaceae</taxon>
        <taxon>Asprobacillus</taxon>
    </lineage>
</organism>
<protein>
    <submittedName>
        <fullName evidence="1">Gliding motility lipoprotein GldB</fullName>
    </submittedName>
</protein>